<reference evidence="3 4" key="1">
    <citation type="submission" date="2019-05" db="EMBL/GenBank/DDBJ databases">
        <title>Kocuria coralli sp. nov., a novel actinobacterium isolated from coral reef seawater.</title>
        <authorList>
            <person name="Li J."/>
        </authorList>
    </citation>
    <scope>NUCLEOTIDE SEQUENCE [LARGE SCALE GENOMIC DNA]</scope>
    <source>
        <strain evidence="3 4">SCSIO 13007</strain>
    </source>
</reference>
<evidence type="ECO:0000259" key="2">
    <source>
        <dbReference type="Pfam" id="PF21135"/>
    </source>
</evidence>
<dbReference type="InterPro" id="IPR036291">
    <property type="entry name" value="NAD(P)-bd_dom_sf"/>
</dbReference>
<dbReference type="GO" id="GO:0016491">
    <property type="term" value="F:oxidoreductase activity"/>
    <property type="evidence" value="ECO:0007669"/>
    <property type="project" value="InterPro"/>
</dbReference>
<keyword evidence="4" id="KW-1185">Reference proteome</keyword>
<sequence>MPGKRADVTTASPVRFALTGAAGGFARTLLAQSLRNTQVTASVLCDLDTDAVLALCDQLGMPRSQLHVCTSADQLEALGRQDVAVVPSLEMLGHTDYDVLVEATGSPRSGAEAAEKAISAGRHVVMVSKEVESVCGVELARKAREHSVVYTPAHGDQPANLVEWYERVSGWGLDVVAIGKSGEYDLVLDPSTGILQYLDEQIVVPEMNQLLELGDDLRDTLERRAALVDSLSRKAAADYCEMAVVASWTGAVADVERMHYPVARINELADIYSLREDGGLLHSAGIVDVFSVLRLRGEASFAGGVFVVVRTHDTETWEILRGKGHVVSRDGHYACLYLPYHLMGVETVQTIAAAAAGRAVSERMPTGQTLLAGRAERDLPAGTVLHMGGHHHDVDGVTPVLVDRRHDPDPDIAPLYTAAGQSLIRDVPAGELIALSDI</sequence>
<dbReference type="SUPFAM" id="SSF51735">
    <property type="entry name" value="NAD(P)-binding Rossmann-fold domains"/>
    <property type="match status" value="1"/>
</dbReference>
<evidence type="ECO:0000313" key="3">
    <source>
        <dbReference type="EMBL" id="KAA9393078.1"/>
    </source>
</evidence>
<comment type="caution">
    <text evidence="3">The sequence shown here is derived from an EMBL/GenBank/DDBJ whole genome shotgun (WGS) entry which is preliminary data.</text>
</comment>
<name>A0A5J5KUK7_9MICC</name>
<dbReference type="Gene3D" id="3.40.50.720">
    <property type="entry name" value="NAD(P)-binding Rossmann-like Domain"/>
    <property type="match status" value="1"/>
</dbReference>
<protein>
    <submittedName>
        <fullName evidence="3">Homoserine dehydrogenase</fullName>
    </submittedName>
</protein>
<dbReference type="AlphaFoldDB" id="A0A5J5KUK7"/>
<dbReference type="PANTHER" id="PTHR37850:SF3">
    <property type="entry name" value="BLR7815 PROTEIN"/>
    <property type="match status" value="1"/>
</dbReference>
<organism evidence="3 4">
    <name type="scientific">Kocuria coralli</name>
    <dbReference type="NCBI Taxonomy" id="1461025"/>
    <lineage>
        <taxon>Bacteria</taxon>
        <taxon>Bacillati</taxon>
        <taxon>Actinomycetota</taxon>
        <taxon>Actinomycetes</taxon>
        <taxon>Micrococcales</taxon>
        <taxon>Micrococcaceae</taxon>
        <taxon>Kocuria</taxon>
    </lineage>
</organism>
<dbReference type="Pfam" id="PF21135">
    <property type="entry name" value="DRL_cat"/>
    <property type="match status" value="1"/>
</dbReference>
<evidence type="ECO:0000313" key="4">
    <source>
        <dbReference type="Proteomes" id="UP000325957"/>
    </source>
</evidence>
<dbReference type="Proteomes" id="UP000325957">
    <property type="component" value="Unassembled WGS sequence"/>
</dbReference>
<dbReference type="EMBL" id="SZWF01000030">
    <property type="protein sequence ID" value="KAA9393078.1"/>
    <property type="molecule type" value="Genomic_DNA"/>
</dbReference>
<dbReference type="InterPro" id="IPR005106">
    <property type="entry name" value="Asp/hSer_DH_NAD-bd"/>
</dbReference>
<evidence type="ECO:0000259" key="1">
    <source>
        <dbReference type="Pfam" id="PF03447"/>
    </source>
</evidence>
<gene>
    <name evidence="3" type="ORF">FCK90_14090</name>
</gene>
<dbReference type="InterPro" id="IPR048423">
    <property type="entry name" value="DRL_cat"/>
</dbReference>
<dbReference type="GO" id="GO:0050661">
    <property type="term" value="F:NADP binding"/>
    <property type="evidence" value="ECO:0007669"/>
    <property type="project" value="InterPro"/>
</dbReference>
<feature type="domain" description="Oxidoreductase DRL-like catalytic" evidence="2">
    <location>
        <begin position="239"/>
        <end position="347"/>
    </location>
</feature>
<accession>A0A5J5KUK7</accession>
<dbReference type="Pfam" id="PF03447">
    <property type="entry name" value="NAD_binding_3"/>
    <property type="match status" value="1"/>
</dbReference>
<dbReference type="OrthoDB" id="9777844at2"/>
<dbReference type="PANTHER" id="PTHR37850">
    <property type="entry name" value="STRU PROTEIN"/>
    <property type="match status" value="1"/>
</dbReference>
<proteinExistence type="predicted"/>
<feature type="domain" description="Aspartate/homoserine dehydrogenase NAD-binding" evidence="1">
    <location>
        <begin position="74"/>
        <end position="148"/>
    </location>
</feature>